<keyword evidence="1" id="KW-0805">Transcription regulation</keyword>
<evidence type="ECO:0000313" key="6">
    <source>
        <dbReference type="EMBL" id="GAA3218804.1"/>
    </source>
</evidence>
<dbReference type="PANTHER" id="PTHR30055">
    <property type="entry name" value="HTH-TYPE TRANSCRIPTIONAL REGULATOR RUTR"/>
    <property type="match status" value="1"/>
</dbReference>
<evidence type="ECO:0000313" key="7">
    <source>
        <dbReference type="Proteomes" id="UP001501237"/>
    </source>
</evidence>
<accession>A0ABP6QI26</accession>
<evidence type="ECO:0000256" key="3">
    <source>
        <dbReference type="ARBA" id="ARBA00023163"/>
    </source>
</evidence>
<keyword evidence="2 4" id="KW-0238">DNA-binding</keyword>
<evidence type="ECO:0000259" key="5">
    <source>
        <dbReference type="PROSITE" id="PS50977"/>
    </source>
</evidence>
<dbReference type="EMBL" id="BAAAUV010000010">
    <property type="protein sequence ID" value="GAA3218804.1"/>
    <property type="molecule type" value="Genomic_DNA"/>
</dbReference>
<evidence type="ECO:0000256" key="2">
    <source>
        <dbReference type="ARBA" id="ARBA00023125"/>
    </source>
</evidence>
<dbReference type="Pfam" id="PF00440">
    <property type="entry name" value="TetR_N"/>
    <property type="match status" value="1"/>
</dbReference>
<dbReference type="SUPFAM" id="SSF46689">
    <property type="entry name" value="Homeodomain-like"/>
    <property type="match status" value="1"/>
</dbReference>
<dbReference type="InterPro" id="IPR009057">
    <property type="entry name" value="Homeodomain-like_sf"/>
</dbReference>
<dbReference type="InterPro" id="IPR050109">
    <property type="entry name" value="HTH-type_TetR-like_transc_reg"/>
</dbReference>
<dbReference type="PANTHER" id="PTHR30055:SF234">
    <property type="entry name" value="HTH-TYPE TRANSCRIPTIONAL REGULATOR BETI"/>
    <property type="match status" value="1"/>
</dbReference>
<dbReference type="RefSeq" id="WP_344831011.1">
    <property type="nucleotide sequence ID" value="NZ_BAAAUV010000010.1"/>
</dbReference>
<gene>
    <name evidence="6" type="ORF">GCM10010468_42510</name>
</gene>
<protein>
    <submittedName>
        <fullName evidence="6">TetR/AcrR family transcriptional regulator</fullName>
    </submittedName>
</protein>
<organism evidence="6 7">
    <name type="scientific">Actinocorallia longicatena</name>
    <dbReference type="NCBI Taxonomy" id="111803"/>
    <lineage>
        <taxon>Bacteria</taxon>
        <taxon>Bacillati</taxon>
        <taxon>Actinomycetota</taxon>
        <taxon>Actinomycetes</taxon>
        <taxon>Streptosporangiales</taxon>
        <taxon>Thermomonosporaceae</taxon>
        <taxon>Actinocorallia</taxon>
    </lineage>
</organism>
<dbReference type="Gene3D" id="1.10.357.10">
    <property type="entry name" value="Tetracycline Repressor, domain 2"/>
    <property type="match status" value="1"/>
</dbReference>
<feature type="DNA-binding region" description="H-T-H motif" evidence="4">
    <location>
        <begin position="40"/>
        <end position="59"/>
    </location>
</feature>
<proteinExistence type="predicted"/>
<dbReference type="PROSITE" id="PS50977">
    <property type="entry name" value="HTH_TETR_2"/>
    <property type="match status" value="1"/>
</dbReference>
<evidence type="ECO:0000256" key="4">
    <source>
        <dbReference type="PROSITE-ProRule" id="PRU00335"/>
    </source>
</evidence>
<reference evidence="7" key="1">
    <citation type="journal article" date="2019" name="Int. J. Syst. Evol. Microbiol.">
        <title>The Global Catalogue of Microorganisms (GCM) 10K type strain sequencing project: providing services to taxonomists for standard genome sequencing and annotation.</title>
        <authorList>
            <consortium name="The Broad Institute Genomics Platform"/>
            <consortium name="The Broad Institute Genome Sequencing Center for Infectious Disease"/>
            <person name="Wu L."/>
            <person name="Ma J."/>
        </authorList>
    </citation>
    <scope>NUCLEOTIDE SEQUENCE [LARGE SCALE GENOMIC DNA]</scope>
    <source>
        <strain evidence="7">JCM 9377</strain>
    </source>
</reference>
<keyword evidence="3" id="KW-0804">Transcription</keyword>
<feature type="domain" description="HTH tetR-type" evidence="5">
    <location>
        <begin position="17"/>
        <end position="77"/>
    </location>
</feature>
<dbReference type="Proteomes" id="UP001501237">
    <property type="component" value="Unassembled WGS sequence"/>
</dbReference>
<sequence>MSSEQTPPRRTQTERKQATIDRLVDATIGAIAEIGYSRASVGEICARSGVSKGGLFRHFDSRQSLMVAAAEEVARRHFAAVRARLDGLPDADLRTAVVLMRERHRNVDNVVWFELMVAARTDAELRERLAPSAQWFFAAITDMAAELPALAGLSPDDRHLVISTIRQLFDGEAISRTLVPEPEVESRRLDLAVRYAEFVAARGTALPGRAEP</sequence>
<comment type="caution">
    <text evidence="6">The sequence shown here is derived from an EMBL/GenBank/DDBJ whole genome shotgun (WGS) entry which is preliminary data.</text>
</comment>
<evidence type="ECO:0000256" key="1">
    <source>
        <dbReference type="ARBA" id="ARBA00023015"/>
    </source>
</evidence>
<dbReference type="InterPro" id="IPR001647">
    <property type="entry name" value="HTH_TetR"/>
</dbReference>
<keyword evidence="7" id="KW-1185">Reference proteome</keyword>
<dbReference type="PRINTS" id="PR00455">
    <property type="entry name" value="HTHTETR"/>
</dbReference>
<name>A0ABP6QI26_9ACTN</name>